<dbReference type="Proteomes" id="UP000230821">
    <property type="component" value="Unassembled WGS sequence"/>
</dbReference>
<feature type="transmembrane region" description="Helical" evidence="5">
    <location>
        <begin position="72"/>
        <end position="93"/>
    </location>
</feature>
<gene>
    <name evidence="6" type="ORF">CSA56_07035</name>
</gene>
<comment type="subcellular location">
    <subcellularLocation>
        <location evidence="1">Membrane</location>
        <topology evidence="1">Multi-pass membrane protein</topology>
    </subcellularLocation>
</comment>
<dbReference type="GO" id="GO:0022857">
    <property type="term" value="F:transmembrane transporter activity"/>
    <property type="evidence" value="ECO:0007669"/>
    <property type="project" value="InterPro"/>
</dbReference>
<evidence type="ECO:0000256" key="2">
    <source>
        <dbReference type="ARBA" id="ARBA00022692"/>
    </source>
</evidence>
<dbReference type="AlphaFoldDB" id="A0A2G6KGB2"/>
<dbReference type="SUPFAM" id="SSF103473">
    <property type="entry name" value="MFS general substrate transporter"/>
    <property type="match status" value="1"/>
</dbReference>
<dbReference type="GO" id="GO:0016020">
    <property type="term" value="C:membrane"/>
    <property type="evidence" value="ECO:0007669"/>
    <property type="project" value="UniProtKB-SubCell"/>
</dbReference>
<dbReference type="InterPro" id="IPR011701">
    <property type="entry name" value="MFS"/>
</dbReference>
<name>A0A2G6KGB2_9BACT</name>
<sequence>MMAGPLSDRFGRKQILVGMLTIFPLMMWGFILSSGVWTLPLLIVLGIFQFWVRPVMLAIVHGTNSDYPAYVNGIYMMINFVTNSVMILVMEMLSDAISLEHTFRVASTLSLYRVLLRSQITGKALVLGTIVSVSSQ</sequence>
<proteinExistence type="predicted"/>
<evidence type="ECO:0000256" key="5">
    <source>
        <dbReference type="SAM" id="Phobius"/>
    </source>
</evidence>
<evidence type="ECO:0000256" key="1">
    <source>
        <dbReference type="ARBA" id="ARBA00004141"/>
    </source>
</evidence>
<dbReference type="Gene3D" id="1.20.1250.20">
    <property type="entry name" value="MFS general substrate transporter like domains"/>
    <property type="match status" value="1"/>
</dbReference>
<comment type="caution">
    <text evidence="6">The sequence shown here is derived from an EMBL/GenBank/DDBJ whole genome shotgun (WGS) entry which is preliminary data.</text>
</comment>
<evidence type="ECO:0000313" key="6">
    <source>
        <dbReference type="EMBL" id="PIE34675.1"/>
    </source>
</evidence>
<dbReference type="EMBL" id="PDSK01000079">
    <property type="protein sequence ID" value="PIE34675.1"/>
    <property type="molecule type" value="Genomic_DNA"/>
</dbReference>
<keyword evidence="3 5" id="KW-1133">Transmembrane helix</keyword>
<evidence type="ECO:0000256" key="3">
    <source>
        <dbReference type="ARBA" id="ARBA00022989"/>
    </source>
</evidence>
<protein>
    <recommendedName>
        <fullName evidence="8">Major facilitator superfamily (MFS) profile domain-containing protein</fullName>
    </recommendedName>
</protein>
<reference evidence="6 7" key="1">
    <citation type="submission" date="2017-10" db="EMBL/GenBank/DDBJ databases">
        <title>Novel microbial diversity and functional potential in the marine mammal oral microbiome.</title>
        <authorList>
            <person name="Dudek N.K."/>
            <person name="Sun C.L."/>
            <person name="Burstein D."/>
            <person name="Kantor R.S."/>
            <person name="Aliaga Goltsman D.S."/>
            <person name="Bik E.M."/>
            <person name="Thomas B.C."/>
            <person name="Banfield J.F."/>
            <person name="Relman D.A."/>
        </authorList>
    </citation>
    <scope>NUCLEOTIDE SEQUENCE [LARGE SCALE GENOMIC DNA]</scope>
    <source>
        <strain evidence="6">DOLJORAL78_47_16</strain>
    </source>
</reference>
<keyword evidence="2 5" id="KW-0812">Transmembrane</keyword>
<accession>A0A2G6KGB2</accession>
<dbReference type="PROSITE" id="PS00216">
    <property type="entry name" value="SUGAR_TRANSPORT_1"/>
    <property type="match status" value="1"/>
</dbReference>
<dbReference type="Pfam" id="PF07690">
    <property type="entry name" value="MFS_1"/>
    <property type="match status" value="1"/>
</dbReference>
<dbReference type="InterPro" id="IPR036259">
    <property type="entry name" value="MFS_trans_sf"/>
</dbReference>
<organism evidence="6 7">
    <name type="scientific">candidate division KSB3 bacterium</name>
    <dbReference type="NCBI Taxonomy" id="2044937"/>
    <lineage>
        <taxon>Bacteria</taxon>
        <taxon>candidate division KSB3</taxon>
    </lineage>
</organism>
<evidence type="ECO:0008006" key="8">
    <source>
        <dbReference type="Google" id="ProtNLM"/>
    </source>
</evidence>
<keyword evidence="4 5" id="KW-0472">Membrane</keyword>
<feature type="transmembrane region" description="Helical" evidence="5">
    <location>
        <begin position="21"/>
        <end position="52"/>
    </location>
</feature>
<dbReference type="InterPro" id="IPR005829">
    <property type="entry name" value="Sugar_transporter_CS"/>
</dbReference>
<evidence type="ECO:0000256" key="4">
    <source>
        <dbReference type="ARBA" id="ARBA00023136"/>
    </source>
</evidence>
<evidence type="ECO:0000313" key="7">
    <source>
        <dbReference type="Proteomes" id="UP000230821"/>
    </source>
</evidence>